<gene>
    <name evidence="2" type="ORF">CSKR_203630</name>
</gene>
<evidence type="ECO:0000313" key="3">
    <source>
        <dbReference type="Proteomes" id="UP000286415"/>
    </source>
</evidence>
<dbReference type="EMBL" id="NIRI02000054">
    <property type="protein sequence ID" value="KAG5446836.1"/>
    <property type="molecule type" value="Genomic_DNA"/>
</dbReference>
<accession>A0A8T1MDC0</accession>
<keyword evidence="3" id="KW-1185">Reference proteome</keyword>
<dbReference type="Proteomes" id="UP000286415">
    <property type="component" value="Unassembled WGS sequence"/>
</dbReference>
<organism evidence="2 3">
    <name type="scientific">Clonorchis sinensis</name>
    <name type="common">Chinese liver fluke</name>
    <dbReference type="NCBI Taxonomy" id="79923"/>
    <lineage>
        <taxon>Eukaryota</taxon>
        <taxon>Metazoa</taxon>
        <taxon>Spiralia</taxon>
        <taxon>Lophotrochozoa</taxon>
        <taxon>Platyhelminthes</taxon>
        <taxon>Trematoda</taxon>
        <taxon>Digenea</taxon>
        <taxon>Opisthorchiida</taxon>
        <taxon>Opisthorchiata</taxon>
        <taxon>Opisthorchiidae</taxon>
        <taxon>Clonorchis</taxon>
    </lineage>
</organism>
<evidence type="ECO:0000256" key="1">
    <source>
        <dbReference type="SAM" id="MobiDB-lite"/>
    </source>
</evidence>
<reference evidence="2 3" key="2">
    <citation type="journal article" date="2021" name="Genomics">
        <title>High-quality reference genome for Clonorchis sinensis.</title>
        <authorList>
            <person name="Young N.D."/>
            <person name="Stroehlein A.J."/>
            <person name="Kinkar L."/>
            <person name="Wang T."/>
            <person name="Sohn W.M."/>
            <person name="Chang B.C.H."/>
            <person name="Kaur P."/>
            <person name="Weisz D."/>
            <person name="Dudchenko O."/>
            <person name="Aiden E.L."/>
            <person name="Korhonen P.K."/>
            <person name="Gasser R.B."/>
        </authorList>
    </citation>
    <scope>NUCLEOTIDE SEQUENCE [LARGE SCALE GENOMIC DNA]</scope>
    <source>
        <strain evidence="2">Cs-k2</strain>
    </source>
</reference>
<sequence length="100" mass="10926">MCPVSGPPSRETAVTGAAEFAGNGFQTSLPSRCLTSPGSFPFFAWLCEKNRSRKSVDWHKEHVSKPMQPIQCDQIFRSPIHPQTDSEAAALPTTYDGSLT</sequence>
<reference evidence="2 3" key="1">
    <citation type="journal article" date="2018" name="Biotechnol. Adv.">
        <title>Improved genomic resources and new bioinformatic workflow for the carcinogenic parasite Clonorchis sinensis: Biotechnological implications.</title>
        <authorList>
            <person name="Wang D."/>
            <person name="Korhonen P.K."/>
            <person name="Gasser R.B."/>
            <person name="Young N.D."/>
        </authorList>
    </citation>
    <scope>NUCLEOTIDE SEQUENCE [LARGE SCALE GENOMIC DNA]</scope>
    <source>
        <strain evidence="2">Cs-k2</strain>
    </source>
</reference>
<dbReference type="AlphaFoldDB" id="A0A8T1MDC0"/>
<proteinExistence type="predicted"/>
<protein>
    <submittedName>
        <fullName evidence="2">Uncharacterized protein</fullName>
    </submittedName>
</protein>
<comment type="caution">
    <text evidence="2">The sequence shown here is derived from an EMBL/GenBank/DDBJ whole genome shotgun (WGS) entry which is preliminary data.</text>
</comment>
<evidence type="ECO:0000313" key="2">
    <source>
        <dbReference type="EMBL" id="KAG5446836.1"/>
    </source>
</evidence>
<feature type="region of interest" description="Disordered" evidence="1">
    <location>
        <begin position="81"/>
        <end position="100"/>
    </location>
</feature>
<name>A0A8T1MDC0_CLOSI</name>